<dbReference type="AlphaFoldDB" id="A0A434ACT2"/>
<evidence type="ECO:0000313" key="3">
    <source>
        <dbReference type="Proteomes" id="UP000288102"/>
    </source>
</evidence>
<comment type="caution">
    <text evidence="2">The sequence shown here is derived from an EMBL/GenBank/DDBJ whole genome shotgun (WGS) entry which is preliminary data.</text>
</comment>
<evidence type="ECO:0000313" key="2">
    <source>
        <dbReference type="EMBL" id="RUT72153.1"/>
    </source>
</evidence>
<organism evidence="2 3">
    <name type="scientific">Flavobacterium cupreum</name>
    <dbReference type="NCBI Taxonomy" id="2133766"/>
    <lineage>
        <taxon>Bacteria</taxon>
        <taxon>Pseudomonadati</taxon>
        <taxon>Bacteroidota</taxon>
        <taxon>Flavobacteriia</taxon>
        <taxon>Flavobacteriales</taxon>
        <taxon>Flavobacteriaceae</taxon>
        <taxon>Flavobacterium</taxon>
    </lineage>
</organism>
<evidence type="ECO:0000259" key="1">
    <source>
        <dbReference type="Pfam" id="PF12680"/>
    </source>
</evidence>
<protein>
    <submittedName>
        <fullName evidence="2">Nuclear transport factor 2 family protein</fullName>
    </submittedName>
</protein>
<keyword evidence="3" id="KW-1185">Reference proteome</keyword>
<dbReference type="Proteomes" id="UP000288102">
    <property type="component" value="Unassembled WGS sequence"/>
</dbReference>
<dbReference type="RefSeq" id="WP_127336449.1">
    <property type="nucleotide sequence ID" value="NZ_QWDM01000001.1"/>
</dbReference>
<gene>
    <name evidence="2" type="ORF">D0817_00595</name>
</gene>
<dbReference type="InterPro" id="IPR032710">
    <property type="entry name" value="NTF2-like_dom_sf"/>
</dbReference>
<reference evidence="3" key="1">
    <citation type="journal article" date="2019" name="Syst. Appl. Microbiol.">
        <title>Flavobacterium circumlabens sp. nov. and Flavobacterium cupreum sp. nov., two psychrotrophic species isolated from Antarctic environmental samples.</title>
        <authorList>
            <person name="Kralova S."/>
            <person name="Busse H.-J."/>
            <person name="Svec P."/>
            <person name="Maslanova I."/>
            <person name="Stankova E."/>
            <person name="Bartak M."/>
            <person name="Sedlacek I."/>
        </authorList>
    </citation>
    <scope>NUCLEOTIDE SEQUENCE [LARGE SCALE GENOMIC DNA]</scope>
    <source>
        <strain evidence="3">CCM 8825</strain>
    </source>
</reference>
<dbReference type="Gene3D" id="3.10.450.50">
    <property type="match status" value="1"/>
</dbReference>
<sequence>MSTTTAKELLISYLENINNPEKVIELFADDAAIELPYLKTLGMPWQMKGKAVILEFLQNLPNMFPGFKFENIQILIDTTDQVFGEYDVHCTNGATGLPYNQSYMGRLVAENGKIKLLREALNMAEVAKSFFPEAAALLPFE</sequence>
<dbReference type="OrthoDB" id="2083380at2"/>
<dbReference type="Pfam" id="PF12680">
    <property type="entry name" value="SnoaL_2"/>
    <property type="match status" value="1"/>
</dbReference>
<feature type="domain" description="SnoaL-like" evidence="1">
    <location>
        <begin position="18"/>
        <end position="115"/>
    </location>
</feature>
<dbReference type="EMBL" id="QWDM01000001">
    <property type="protein sequence ID" value="RUT72153.1"/>
    <property type="molecule type" value="Genomic_DNA"/>
</dbReference>
<dbReference type="InterPro" id="IPR037401">
    <property type="entry name" value="SnoaL-like"/>
</dbReference>
<name>A0A434ACT2_9FLAO</name>
<proteinExistence type="predicted"/>
<accession>A0A434ACT2</accession>
<dbReference type="SUPFAM" id="SSF54427">
    <property type="entry name" value="NTF2-like"/>
    <property type="match status" value="1"/>
</dbReference>